<comment type="caution">
    <text evidence="10">The sequence shown here is derived from an EMBL/GenBank/DDBJ whole genome shotgun (WGS) entry which is preliminary data.</text>
</comment>
<evidence type="ECO:0000256" key="4">
    <source>
        <dbReference type="ARBA" id="ARBA00022490"/>
    </source>
</evidence>
<evidence type="ECO:0000256" key="7">
    <source>
        <dbReference type="ARBA" id="ARBA00022801"/>
    </source>
</evidence>
<dbReference type="InterPro" id="IPR001353">
    <property type="entry name" value="Proteasome_sua/b"/>
</dbReference>
<dbReference type="Pfam" id="PF00227">
    <property type="entry name" value="Proteasome"/>
    <property type="match status" value="1"/>
</dbReference>
<dbReference type="PRINTS" id="PR00141">
    <property type="entry name" value="PROTEASOME"/>
</dbReference>
<evidence type="ECO:0000256" key="9">
    <source>
        <dbReference type="PIRSR" id="PIRSR600243-1"/>
    </source>
</evidence>
<dbReference type="GO" id="GO:0051603">
    <property type="term" value="P:proteolysis involved in protein catabolic process"/>
    <property type="evidence" value="ECO:0007669"/>
    <property type="project" value="InterPro"/>
</dbReference>
<dbReference type="PROSITE" id="PS51476">
    <property type="entry name" value="PROTEASOME_BETA_2"/>
    <property type="match status" value="1"/>
</dbReference>
<dbReference type="Proteomes" id="UP000019763">
    <property type="component" value="Unassembled WGS sequence"/>
</dbReference>
<gene>
    <name evidence="10" type="ORF">GNI_101830</name>
</gene>
<sequence length="242" mass="25708">MLAERLKAVGFDASSEKTEVEDVPVSMGTTLVGLKYDGGVVLAADSRTSSIPVVSSAYARKINRVSDNIYVCRAGRASHTMYVGRLLKNLMEQHQVEMSGSGTSSLAIPSVKSAASVARIICYNNRDVLLSSLLIGGVDPVDGPQLYNIGQGGALFTRNIITCGSGGTYISGLADSLYKSNLSKDEAIKLVTLLVNHAMMRDNGSGGIIRYVVIDQQDGTSEHFVSSANLQKLETKMAHSAC</sequence>
<keyword evidence="6" id="KW-0888">Threonine protease</keyword>
<name>A0A023B4G7_GRENI</name>
<dbReference type="AlphaFoldDB" id="A0A023B4G7"/>
<dbReference type="InterPro" id="IPR023333">
    <property type="entry name" value="Proteasome_suB-type"/>
</dbReference>
<evidence type="ECO:0000313" key="11">
    <source>
        <dbReference type="Proteomes" id="UP000019763"/>
    </source>
</evidence>
<dbReference type="GO" id="GO:0005737">
    <property type="term" value="C:cytoplasm"/>
    <property type="evidence" value="ECO:0007669"/>
    <property type="project" value="TreeGrafter"/>
</dbReference>
<dbReference type="EC" id="3.4.25.1" evidence="3"/>
<feature type="active site" description="Nucleophile" evidence="9">
    <location>
        <position position="29"/>
    </location>
</feature>
<evidence type="ECO:0000256" key="1">
    <source>
        <dbReference type="ARBA" id="ARBA00001198"/>
    </source>
</evidence>
<proteinExistence type="predicted"/>
<comment type="catalytic activity">
    <reaction evidence="1">
        <text>Cleavage of peptide bonds with very broad specificity.</text>
        <dbReference type="EC" id="3.4.25.1"/>
    </reaction>
</comment>
<dbReference type="SUPFAM" id="SSF56235">
    <property type="entry name" value="N-terminal nucleophile aminohydrolases (Ntn hydrolases)"/>
    <property type="match status" value="1"/>
</dbReference>
<dbReference type="RefSeq" id="XP_011131192.1">
    <property type="nucleotide sequence ID" value="XM_011132890.1"/>
</dbReference>
<keyword evidence="4" id="KW-0963">Cytoplasm</keyword>
<dbReference type="OMA" id="TFIYGYC"/>
<keyword evidence="11" id="KW-1185">Reference proteome</keyword>
<dbReference type="eggNOG" id="KOG0174">
    <property type="taxonomic scope" value="Eukaryota"/>
</dbReference>
<evidence type="ECO:0000256" key="6">
    <source>
        <dbReference type="ARBA" id="ARBA00022698"/>
    </source>
</evidence>
<dbReference type="GO" id="GO:0005634">
    <property type="term" value="C:nucleus"/>
    <property type="evidence" value="ECO:0007669"/>
    <property type="project" value="UniProtKB-SubCell"/>
</dbReference>
<dbReference type="GO" id="GO:0004298">
    <property type="term" value="F:threonine-type endopeptidase activity"/>
    <property type="evidence" value="ECO:0007669"/>
    <property type="project" value="UniProtKB-KW"/>
</dbReference>
<dbReference type="InterPro" id="IPR000243">
    <property type="entry name" value="Pept_T1A_subB"/>
</dbReference>
<dbReference type="OrthoDB" id="7854943at2759"/>
<evidence type="ECO:0000256" key="2">
    <source>
        <dbReference type="ARBA" id="ARBA00004123"/>
    </source>
</evidence>
<accession>A0A023B4G7</accession>
<dbReference type="GO" id="GO:0019774">
    <property type="term" value="C:proteasome core complex, beta-subunit complex"/>
    <property type="evidence" value="ECO:0007669"/>
    <property type="project" value="UniProtKB-ARBA"/>
</dbReference>
<dbReference type="EMBL" id="AFNH02000762">
    <property type="protein sequence ID" value="EZG56724.1"/>
    <property type="molecule type" value="Genomic_DNA"/>
</dbReference>
<comment type="subcellular location">
    <subcellularLocation>
        <location evidence="2">Nucleus</location>
    </subcellularLocation>
</comment>
<dbReference type="Gene3D" id="3.60.20.10">
    <property type="entry name" value="Glutamine Phosphoribosylpyrophosphate, subunit 1, domain 1"/>
    <property type="match status" value="1"/>
</dbReference>
<reference evidence="10" key="1">
    <citation type="submission" date="2013-12" db="EMBL/GenBank/DDBJ databases">
        <authorList>
            <person name="Omoto C.K."/>
            <person name="Sibley D."/>
            <person name="Venepally P."/>
            <person name="Hadjithomas M."/>
            <person name="Karamycheva S."/>
            <person name="Brunk B."/>
            <person name="Roos D."/>
            <person name="Caler E."/>
            <person name="Lorenzi H."/>
        </authorList>
    </citation>
    <scope>NUCLEOTIDE SEQUENCE</scope>
</reference>
<evidence type="ECO:0000256" key="8">
    <source>
        <dbReference type="ARBA" id="ARBA00022942"/>
    </source>
</evidence>
<evidence type="ECO:0000256" key="5">
    <source>
        <dbReference type="ARBA" id="ARBA00022670"/>
    </source>
</evidence>
<dbReference type="PANTHER" id="PTHR32194">
    <property type="entry name" value="METALLOPROTEASE TLDD"/>
    <property type="match status" value="1"/>
</dbReference>
<keyword evidence="5" id="KW-0645">Protease</keyword>
<dbReference type="PANTHER" id="PTHR32194:SF0">
    <property type="entry name" value="ATP-DEPENDENT PROTEASE SUBUNIT HSLV"/>
    <property type="match status" value="1"/>
</dbReference>
<keyword evidence="8 10" id="KW-0647">Proteasome</keyword>
<dbReference type="InterPro" id="IPR029055">
    <property type="entry name" value="Ntn_hydrolases_N"/>
</dbReference>
<organism evidence="10 11">
    <name type="scientific">Gregarina niphandrodes</name>
    <name type="common">Septate eugregarine</name>
    <dbReference type="NCBI Taxonomy" id="110365"/>
    <lineage>
        <taxon>Eukaryota</taxon>
        <taxon>Sar</taxon>
        <taxon>Alveolata</taxon>
        <taxon>Apicomplexa</taxon>
        <taxon>Conoidasida</taxon>
        <taxon>Gregarinasina</taxon>
        <taxon>Eugregarinorida</taxon>
        <taxon>Gregarinidae</taxon>
        <taxon>Gregarina</taxon>
    </lineage>
</organism>
<dbReference type="VEuPathDB" id="CryptoDB:GNI_101830"/>
<keyword evidence="7 10" id="KW-0378">Hydrolase</keyword>
<evidence type="ECO:0000256" key="3">
    <source>
        <dbReference type="ARBA" id="ARBA00012039"/>
    </source>
</evidence>
<protein>
    <recommendedName>
        <fullName evidence="3">proteasome endopeptidase complex</fullName>
        <ecNumber evidence="3">3.4.25.1</ecNumber>
    </recommendedName>
</protein>
<evidence type="ECO:0000313" key="10">
    <source>
        <dbReference type="EMBL" id="EZG56724.1"/>
    </source>
</evidence>
<dbReference type="GeneID" id="22913610"/>